<feature type="non-terminal residue" evidence="3">
    <location>
        <position position="1570"/>
    </location>
</feature>
<keyword evidence="4" id="KW-1185">Reference proteome</keyword>
<dbReference type="Gene3D" id="2.60.40.1080">
    <property type="match status" value="1"/>
</dbReference>
<dbReference type="InterPro" id="IPR008965">
    <property type="entry name" value="CBM2/CBM3_carb-bd_dom_sf"/>
</dbReference>
<feature type="domain" description="Transmembrane protein family 132 fourth" evidence="2">
    <location>
        <begin position="1146"/>
        <end position="1237"/>
    </location>
</feature>
<sequence length="1570" mass="165845">MEGRPVNWLDEGRSRITRDETLRAEGGESSCWRLRLYRNAIYRPLFLIILLHALPGSTIHTGAASSAKLSTEGYAGKGSSDFGNPISVGVSSDGTAAAGGVEVPSLSDGLFSRPTPQSSLWSGSTRSESHSARVTVDSALENDQLLVQDETFKRSLLWNKQLDGEALHEGMSERSVQEELAQEFPQDLPRVSTVKQQGNDEQVGPQVLMPAAVSKQIDNVNLAHLVEQQQELVTFEDRDAILYGSVFYSPFYEFYEFYEFYDFYNFYDVGWLSGGEPQALEAEQPILQICAIALSPSIGPETGGTQVSVLLSGVLSSGHEVVYCKFGKQVVLASKFRVMSGSQSLSIACIAPPRDDDRDVTLHISLDGKLFSIGGAPFHYHESLEIADITPSYSNSLVGGTLVVLEIKENDDLGGVFGGGFDSSVVTIPASCYFGPEKVDAIFNPDTTEVSCVAPPSLIDTQVEVRVSLDGQVYSVNSVLFTYGEPSKKVSVARAPMTSSSDVILDYLPFSPDNCVFYEVGDHASLQEIHLSHGDLQPQFEPGIFEYFMLLSTDSTEDMVLRIRPVAAHAGAMITLGGEHVMSNRTVPVLLRVGENKLLIAVTSSNRLTTRTYVITVYVLMDHVSGTSLSFLVPSHGDLDPEFSSDEYKYSTVVSYDKDEITFLAASIFNDPVSVCLVNAPEAQLRELWVGPPRESTSRRECYVTPSGELSPQLPLDVGFNLFELQATTASGGALASGPEVLYEFPPPPPPLATSTVPSTPPPDGLPDDYLKYARPVLRLTSGSPGFPAASDQCETQYQDEGTFERDFKTFNNLPPATSGQVAVYLGGSRCEAGDLSSSSSFSGALSGSFSATKNQVGEVTTVLRTATIFYDRSDVSLRYAARDVDGRPEVLTSGLTVTLVLTNSGTSATVSVECDTPDSNGLGDCEYSSSSHLSWFSTSADVAATVQVTFVYSGTTSATSATTALTLSQEQPYTALSSAGMSVTLPMSARLRSETFQAQITAHTNDYAMSSFKLTFTFDTAALQYKSVSISSLFNDPTVNTESVSSGSLQLVVVGVASGTTDAEVTSNALDLGYVKFKVQSSADYQAYTSSMSMFINEMVNTGTFTFLSNVDAQMNGEVSGAQTVAQVSVMEIVSVGMYAYLTVGELFNTAVLTGTAVTSTASMFLVYTYSSDTAISGTPTCALDGTYSSVVGVAADGSSCVVTADSSHTEGASSATFDVSFSGYTAALGVRVWFPGAVRMRAEDALLNRVYGAYQEGSCGSPRFQRTELCVNATFGGSGLADATVDVTCLLTFASSDTSVATVSGSTVQGTAAGGATISITGGASAATLAITVDSTGVNVTYLGGVLTTGGSWQSIANPSLDPSASFTGAVTLQQTLTAEGDSGEIFFYANFSDGFFQEVALEDGLVASVADGYSSSLEVAATSTGYTGTVPVGGVGGNDFIVVGTWVDSCTGGQVGLGYAPVLVDLASPVSATVTSQYTRITRASDAASATPISVSTSSELTVTMTFSDSSTTTFTTDSRTVYTVAVGADMVTIEDTNVVTPIESATANGTIVVNVTFPTYAPGIFA</sequence>
<dbReference type="EMBL" id="LGRX02021471">
    <property type="protein sequence ID" value="KAK3256637.1"/>
    <property type="molecule type" value="Genomic_DNA"/>
</dbReference>
<name>A0AAE0KQ59_9CHLO</name>
<organism evidence="3 4">
    <name type="scientific">Cymbomonas tetramitiformis</name>
    <dbReference type="NCBI Taxonomy" id="36881"/>
    <lineage>
        <taxon>Eukaryota</taxon>
        <taxon>Viridiplantae</taxon>
        <taxon>Chlorophyta</taxon>
        <taxon>Pyramimonadophyceae</taxon>
        <taxon>Pyramimonadales</taxon>
        <taxon>Pyramimonadaceae</taxon>
        <taxon>Cymbomonas</taxon>
    </lineage>
</organism>
<reference evidence="3 4" key="1">
    <citation type="journal article" date="2015" name="Genome Biol. Evol.">
        <title>Comparative Genomics of a Bacterivorous Green Alga Reveals Evolutionary Causalities and Consequences of Phago-Mixotrophic Mode of Nutrition.</title>
        <authorList>
            <person name="Burns J.A."/>
            <person name="Paasch A."/>
            <person name="Narechania A."/>
            <person name="Kim E."/>
        </authorList>
    </citation>
    <scope>NUCLEOTIDE SEQUENCE [LARGE SCALE GENOMIC DNA]</scope>
    <source>
        <strain evidence="3 4">PLY_AMNH</strain>
    </source>
</reference>
<dbReference type="CDD" id="cd00102">
    <property type="entry name" value="IPT"/>
    <property type="match status" value="1"/>
</dbReference>
<dbReference type="GO" id="GO:0030246">
    <property type="term" value="F:carbohydrate binding"/>
    <property type="evidence" value="ECO:0007669"/>
    <property type="project" value="InterPro"/>
</dbReference>
<protein>
    <recommendedName>
        <fullName evidence="5">Cadherin-like beta sandwich domain-containing protein</fullName>
    </recommendedName>
</protein>
<dbReference type="InterPro" id="IPR031437">
    <property type="entry name" value="Ig_TMEM132_4th"/>
</dbReference>
<comment type="caution">
    <text evidence="3">The sequence shown here is derived from an EMBL/GenBank/DDBJ whole genome shotgun (WGS) entry which is preliminary data.</text>
</comment>
<dbReference type="Gene3D" id="2.60.40.680">
    <property type="match status" value="1"/>
</dbReference>
<evidence type="ECO:0000313" key="4">
    <source>
        <dbReference type="Proteomes" id="UP001190700"/>
    </source>
</evidence>
<dbReference type="Gene3D" id="2.60.40.10">
    <property type="entry name" value="Immunoglobulins"/>
    <property type="match status" value="2"/>
</dbReference>
<proteinExistence type="predicted"/>
<evidence type="ECO:0000259" key="1">
    <source>
        <dbReference type="Pfam" id="PF12733"/>
    </source>
</evidence>
<dbReference type="SUPFAM" id="SSF49384">
    <property type="entry name" value="Carbohydrate-binding domain"/>
    <property type="match status" value="1"/>
</dbReference>
<dbReference type="Pfam" id="PF16070">
    <property type="entry name" value="Ig_TMEM132_4th"/>
    <property type="match status" value="1"/>
</dbReference>
<gene>
    <name evidence="3" type="ORF">CYMTET_34233</name>
</gene>
<dbReference type="InterPro" id="IPR025883">
    <property type="entry name" value="Cadherin-like_domain"/>
</dbReference>
<feature type="domain" description="Cadherin-like beta-sandwich-like" evidence="1">
    <location>
        <begin position="538"/>
        <end position="618"/>
    </location>
</feature>
<dbReference type="InterPro" id="IPR013783">
    <property type="entry name" value="Ig-like_fold"/>
</dbReference>
<dbReference type="Proteomes" id="UP001190700">
    <property type="component" value="Unassembled WGS sequence"/>
</dbReference>
<dbReference type="CDD" id="cd00603">
    <property type="entry name" value="IPT_PCSR"/>
    <property type="match status" value="1"/>
</dbReference>
<accession>A0AAE0KQ59</accession>
<evidence type="ECO:0000259" key="2">
    <source>
        <dbReference type="Pfam" id="PF16070"/>
    </source>
</evidence>
<evidence type="ECO:0000313" key="3">
    <source>
        <dbReference type="EMBL" id="KAK3256637.1"/>
    </source>
</evidence>
<dbReference type="Pfam" id="PF12733">
    <property type="entry name" value="Cadherin-like"/>
    <property type="match status" value="1"/>
</dbReference>
<evidence type="ECO:0008006" key="5">
    <source>
        <dbReference type="Google" id="ProtNLM"/>
    </source>
</evidence>